<feature type="domain" description="SET" evidence="1">
    <location>
        <begin position="332"/>
        <end position="426"/>
    </location>
</feature>
<evidence type="ECO:0000313" key="3">
    <source>
        <dbReference type="Proteomes" id="UP000276215"/>
    </source>
</evidence>
<dbReference type="PROSITE" id="PS50280">
    <property type="entry name" value="SET"/>
    <property type="match status" value="1"/>
</dbReference>
<reference evidence="2 3" key="1">
    <citation type="journal article" date="2018" name="Nat. Ecol. Evol.">
        <title>Pezizomycetes genomes reveal the molecular basis of ectomycorrhizal truffle lifestyle.</title>
        <authorList>
            <person name="Murat C."/>
            <person name="Payen T."/>
            <person name="Noel B."/>
            <person name="Kuo A."/>
            <person name="Morin E."/>
            <person name="Chen J."/>
            <person name="Kohler A."/>
            <person name="Krizsan K."/>
            <person name="Balestrini R."/>
            <person name="Da Silva C."/>
            <person name="Montanini B."/>
            <person name="Hainaut M."/>
            <person name="Levati E."/>
            <person name="Barry K.W."/>
            <person name="Belfiori B."/>
            <person name="Cichocki N."/>
            <person name="Clum A."/>
            <person name="Dockter R.B."/>
            <person name="Fauchery L."/>
            <person name="Guy J."/>
            <person name="Iotti M."/>
            <person name="Le Tacon F."/>
            <person name="Lindquist E.A."/>
            <person name="Lipzen A."/>
            <person name="Malagnac F."/>
            <person name="Mello A."/>
            <person name="Molinier V."/>
            <person name="Miyauchi S."/>
            <person name="Poulain J."/>
            <person name="Riccioni C."/>
            <person name="Rubini A."/>
            <person name="Sitrit Y."/>
            <person name="Splivallo R."/>
            <person name="Traeger S."/>
            <person name="Wang M."/>
            <person name="Zifcakova L."/>
            <person name="Wipf D."/>
            <person name="Zambonelli A."/>
            <person name="Paolocci F."/>
            <person name="Nowrousian M."/>
            <person name="Ottonello S."/>
            <person name="Baldrian P."/>
            <person name="Spatafora J.W."/>
            <person name="Henrissat B."/>
            <person name="Nagy L.G."/>
            <person name="Aury J.M."/>
            <person name="Wincker P."/>
            <person name="Grigoriev I.V."/>
            <person name="Bonfante P."/>
            <person name="Martin F.M."/>
        </authorList>
    </citation>
    <scope>NUCLEOTIDE SEQUENCE [LARGE SCALE GENOMIC DNA]</scope>
    <source>
        <strain evidence="2 3">120613-1</strain>
    </source>
</reference>
<organism evidence="2 3">
    <name type="scientific">Choiromyces venosus 120613-1</name>
    <dbReference type="NCBI Taxonomy" id="1336337"/>
    <lineage>
        <taxon>Eukaryota</taxon>
        <taxon>Fungi</taxon>
        <taxon>Dikarya</taxon>
        <taxon>Ascomycota</taxon>
        <taxon>Pezizomycotina</taxon>
        <taxon>Pezizomycetes</taxon>
        <taxon>Pezizales</taxon>
        <taxon>Tuberaceae</taxon>
        <taxon>Choiromyces</taxon>
    </lineage>
</organism>
<protein>
    <recommendedName>
        <fullName evidence="1">SET domain-containing protein</fullName>
    </recommendedName>
</protein>
<evidence type="ECO:0000313" key="2">
    <source>
        <dbReference type="EMBL" id="RPA94785.1"/>
    </source>
</evidence>
<dbReference type="InterPro" id="IPR046341">
    <property type="entry name" value="SET_dom_sf"/>
</dbReference>
<dbReference type="InterPro" id="IPR001214">
    <property type="entry name" value="SET_dom"/>
</dbReference>
<dbReference type="OrthoDB" id="308383at2759"/>
<keyword evidence="3" id="KW-1185">Reference proteome</keyword>
<name>A0A3N4J9B8_9PEZI</name>
<sequence length="449" mass="50756">MAFEENTLFPAEISGVATKKRKYKPEVTGEERKRRVMSSITDTMEVIYRDLFDLVNYTPPDEATAPPLRHIEQQPKDISTSFTALTNLLLKDMNDSAHKTVVSELTGAYWTSVHASGFDFQSAPRTGASSRSDAEVVINGNHERAGMLVGRFMETTDPQARYYSAFALAVVWSRYWRLAQECGWKTVAVLLYSSRFRDFARAANLARWSELVKVIKANVMSIQLLGSFNTPWYSAFSEAVLCADEVLTEQERLNYDGHYHYWRVPSDPNSRIAERHNTTFEVGDHTKIGKDGTAFEKDPRIKRGAFDILQPCGVCAKISEECCCNLENWSPSRVELVGTKGKGTGVRALQWGNNDDLYALFGHKNNQEKDSYSTSSNRYGNWTRFVNHSCDANCGIEHVARRGKMLSVYRVTKDIAMFEEVTTDYGSGYFLGRGLKCLCSAEKHLHPKM</sequence>
<dbReference type="SUPFAM" id="SSF82199">
    <property type="entry name" value="SET domain"/>
    <property type="match status" value="1"/>
</dbReference>
<dbReference type="Pfam" id="PF00856">
    <property type="entry name" value="SET"/>
    <property type="match status" value="1"/>
</dbReference>
<accession>A0A3N4J9B8</accession>
<dbReference type="SMART" id="SM00317">
    <property type="entry name" value="SET"/>
    <property type="match status" value="1"/>
</dbReference>
<dbReference type="AlphaFoldDB" id="A0A3N4J9B8"/>
<evidence type="ECO:0000259" key="1">
    <source>
        <dbReference type="PROSITE" id="PS50280"/>
    </source>
</evidence>
<dbReference type="Gene3D" id="2.170.270.10">
    <property type="entry name" value="SET domain"/>
    <property type="match status" value="1"/>
</dbReference>
<dbReference type="Proteomes" id="UP000276215">
    <property type="component" value="Unassembled WGS sequence"/>
</dbReference>
<proteinExistence type="predicted"/>
<gene>
    <name evidence="2" type="ORF">L873DRAFT_1394539</name>
</gene>
<dbReference type="EMBL" id="ML120433">
    <property type="protein sequence ID" value="RPA94785.1"/>
    <property type="molecule type" value="Genomic_DNA"/>
</dbReference>
<dbReference type="STRING" id="1336337.A0A3N4J9B8"/>